<name>A0A364LKK5_9GAMM</name>
<dbReference type="Pfam" id="PF01126">
    <property type="entry name" value="Heme_oxygenase"/>
    <property type="match status" value="1"/>
</dbReference>
<dbReference type="Proteomes" id="UP000249458">
    <property type="component" value="Unassembled WGS sequence"/>
</dbReference>
<sequence>MMAADSLVNRLHINPKHELASNTPFMLRMLFKKEDDLPEKTDIVNLFIQYIPLYKAMETRLEELTKQGTVNYLDIFCKEPWLNRSCLVEQDISEMINYVSDEEQHNLLPINYTFPATKAMARAVEQADPMHLLTYLAVRSLADCYGGQALGRLNQKAFGEEYPLSARFYKSASRQARSLGEEVNNLSLSKEEEQKLLQISDDFFQMHIDLFEEMEAKRHH</sequence>
<dbReference type="SUPFAM" id="SSF48613">
    <property type="entry name" value="Heme oxygenase-like"/>
    <property type="match status" value="1"/>
</dbReference>
<proteinExistence type="predicted"/>
<organism evidence="1 2">
    <name type="scientific">Legionella quinlivanii</name>
    <dbReference type="NCBI Taxonomy" id="45073"/>
    <lineage>
        <taxon>Bacteria</taxon>
        <taxon>Pseudomonadati</taxon>
        <taxon>Pseudomonadota</taxon>
        <taxon>Gammaproteobacteria</taxon>
        <taxon>Legionellales</taxon>
        <taxon>Legionellaceae</taxon>
        <taxon>Legionella</taxon>
    </lineage>
</organism>
<dbReference type="InterPro" id="IPR016053">
    <property type="entry name" value="Haem_Oase-like"/>
</dbReference>
<evidence type="ECO:0000313" key="2">
    <source>
        <dbReference type="Proteomes" id="UP000249458"/>
    </source>
</evidence>
<dbReference type="Gene3D" id="1.20.910.10">
    <property type="entry name" value="Heme oxygenase-like"/>
    <property type="match status" value="1"/>
</dbReference>
<dbReference type="AlphaFoldDB" id="A0A364LKK5"/>
<dbReference type="InterPro" id="IPR016084">
    <property type="entry name" value="Haem_Oase-like_multi-hlx"/>
</dbReference>
<evidence type="ECO:0000313" key="1">
    <source>
        <dbReference type="EMBL" id="RAP37136.1"/>
    </source>
</evidence>
<dbReference type="GO" id="GO:0004392">
    <property type="term" value="F:heme oxygenase (decyclizing) activity"/>
    <property type="evidence" value="ECO:0007669"/>
    <property type="project" value="InterPro"/>
</dbReference>
<gene>
    <name evidence="1" type="ORF">B1207_06875</name>
</gene>
<evidence type="ECO:0008006" key="3">
    <source>
        <dbReference type="Google" id="ProtNLM"/>
    </source>
</evidence>
<dbReference type="CDD" id="cd19165">
    <property type="entry name" value="HemeO"/>
    <property type="match status" value="1"/>
</dbReference>
<protein>
    <recommendedName>
        <fullName evidence="3">Heme oxygenase</fullName>
    </recommendedName>
</protein>
<accession>A0A364LKK5</accession>
<dbReference type="RefSeq" id="WP_112219254.1">
    <property type="nucleotide sequence ID" value="NZ_MVJN01000004.1"/>
</dbReference>
<comment type="caution">
    <text evidence="1">The sequence shown here is derived from an EMBL/GenBank/DDBJ whole genome shotgun (WGS) entry which is preliminary data.</text>
</comment>
<dbReference type="InterPro" id="IPR002051">
    <property type="entry name" value="Haem_Oase"/>
</dbReference>
<dbReference type="EMBL" id="MVJN01000004">
    <property type="protein sequence ID" value="RAP37136.1"/>
    <property type="molecule type" value="Genomic_DNA"/>
</dbReference>
<dbReference type="GO" id="GO:0006788">
    <property type="term" value="P:heme oxidation"/>
    <property type="evidence" value="ECO:0007669"/>
    <property type="project" value="InterPro"/>
</dbReference>
<reference evidence="1 2" key="1">
    <citation type="submission" date="2017-02" db="EMBL/GenBank/DDBJ databases">
        <title>Legionella quilivanii strain from human: case report and whole genome sequencing analysis.</title>
        <authorList>
            <person name="Lalancette C."/>
            <person name="Leduc J.-M."/>
            <person name="Levesque S."/>
            <person name="Fournier E."/>
            <person name="Saoud J."/>
            <person name="Faucher S.P."/>
            <person name="Bernard K."/>
            <person name="Martineau C."/>
            <person name="Longtin J."/>
        </authorList>
    </citation>
    <scope>NUCLEOTIDE SEQUENCE [LARGE SCALE GENOMIC DNA]</scope>
    <source>
        <strain evidence="1 2">ID143958</strain>
    </source>
</reference>